<dbReference type="EMBL" id="JBBWWQ010000009">
    <property type="protein sequence ID" value="KAK8938534.1"/>
    <property type="molecule type" value="Genomic_DNA"/>
</dbReference>
<protein>
    <submittedName>
        <fullName evidence="1">Uncharacterized protein</fullName>
    </submittedName>
</protein>
<proteinExistence type="predicted"/>
<dbReference type="Proteomes" id="UP001418222">
    <property type="component" value="Unassembled WGS sequence"/>
</dbReference>
<organism evidence="1 2">
    <name type="scientific">Platanthera zijinensis</name>
    <dbReference type="NCBI Taxonomy" id="2320716"/>
    <lineage>
        <taxon>Eukaryota</taxon>
        <taxon>Viridiplantae</taxon>
        <taxon>Streptophyta</taxon>
        <taxon>Embryophyta</taxon>
        <taxon>Tracheophyta</taxon>
        <taxon>Spermatophyta</taxon>
        <taxon>Magnoliopsida</taxon>
        <taxon>Liliopsida</taxon>
        <taxon>Asparagales</taxon>
        <taxon>Orchidaceae</taxon>
        <taxon>Orchidoideae</taxon>
        <taxon>Orchideae</taxon>
        <taxon>Orchidinae</taxon>
        <taxon>Platanthera</taxon>
    </lineage>
</organism>
<dbReference type="SUPFAM" id="SSF52540">
    <property type="entry name" value="P-loop containing nucleoside triphosphate hydrolases"/>
    <property type="match status" value="1"/>
</dbReference>
<sequence>MNVPLPLLLKIAAVAATGTAVIFSVRHHLRTTAIHSLQRSIHHALLCLPSGGPPAILVAGFRGHGKSAFVNTVCRVLAGDVGPMLLRTETAPAGGSSATIGRWVVRVTAESGGCGCVEEMGVVELVDGPPLPEPEEVTRADVEAALIAAVAQDGGDGGVGRMPECVVVMLSCSRTAGELQLAVRRLSKIAGVVRKLGMHLLVVLTHKKSIRNWKQAEELRKEVALRARTDCVYFIENYTANCSIKCRTPGALKNHFDTHVAALTIIRQCVEFATHHRRQSPPRKMLDSAATQLNDHEL</sequence>
<dbReference type="Gene3D" id="3.40.50.300">
    <property type="entry name" value="P-loop containing nucleotide triphosphate hydrolases"/>
    <property type="match status" value="1"/>
</dbReference>
<dbReference type="CDD" id="cd00882">
    <property type="entry name" value="Ras_like_GTPase"/>
    <property type="match status" value="1"/>
</dbReference>
<name>A0AAP0BH55_9ASPA</name>
<evidence type="ECO:0000313" key="1">
    <source>
        <dbReference type="EMBL" id="KAK8938534.1"/>
    </source>
</evidence>
<keyword evidence="2" id="KW-1185">Reference proteome</keyword>
<comment type="caution">
    <text evidence="1">The sequence shown here is derived from an EMBL/GenBank/DDBJ whole genome shotgun (WGS) entry which is preliminary data.</text>
</comment>
<gene>
    <name evidence="1" type="ORF">KSP39_PZI010859</name>
</gene>
<evidence type="ECO:0000313" key="2">
    <source>
        <dbReference type="Proteomes" id="UP001418222"/>
    </source>
</evidence>
<accession>A0AAP0BH55</accession>
<reference evidence="1 2" key="1">
    <citation type="journal article" date="2022" name="Nat. Plants">
        <title>Genomes of leafy and leafless Platanthera orchids illuminate the evolution of mycoheterotrophy.</title>
        <authorList>
            <person name="Li M.H."/>
            <person name="Liu K.W."/>
            <person name="Li Z."/>
            <person name="Lu H.C."/>
            <person name="Ye Q.L."/>
            <person name="Zhang D."/>
            <person name="Wang J.Y."/>
            <person name="Li Y.F."/>
            <person name="Zhong Z.M."/>
            <person name="Liu X."/>
            <person name="Yu X."/>
            <person name="Liu D.K."/>
            <person name="Tu X.D."/>
            <person name="Liu B."/>
            <person name="Hao Y."/>
            <person name="Liao X.Y."/>
            <person name="Jiang Y.T."/>
            <person name="Sun W.H."/>
            <person name="Chen J."/>
            <person name="Chen Y.Q."/>
            <person name="Ai Y."/>
            <person name="Zhai J.W."/>
            <person name="Wu S.S."/>
            <person name="Zhou Z."/>
            <person name="Hsiao Y.Y."/>
            <person name="Wu W.L."/>
            <person name="Chen Y.Y."/>
            <person name="Lin Y.F."/>
            <person name="Hsu J.L."/>
            <person name="Li C.Y."/>
            <person name="Wang Z.W."/>
            <person name="Zhao X."/>
            <person name="Zhong W.Y."/>
            <person name="Ma X.K."/>
            <person name="Ma L."/>
            <person name="Huang J."/>
            <person name="Chen G.Z."/>
            <person name="Huang M.Z."/>
            <person name="Huang L."/>
            <person name="Peng D.H."/>
            <person name="Luo Y.B."/>
            <person name="Zou S.Q."/>
            <person name="Chen S.P."/>
            <person name="Lan S."/>
            <person name="Tsai W.C."/>
            <person name="Van de Peer Y."/>
            <person name="Liu Z.J."/>
        </authorList>
    </citation>
    <scope>NUCLEOTIDE SEQUENCE [LARGE SCALE GENOMIC DNA]</scope>
    <source>
        <strain evidence="1">Lor287</strain>
    </source>
</reference>
<dbReference type="InterPro" id="IPR027417">
    <property type="entry name" value="P-loop_NTPase"/>
</dbReference>
<dbReference type="AlphaFoldDB" id="A0AAP0BH55"/>